<name>A0AAN5CP61_9BILA</name>
<dbReference type="EMBL" id="BTRK01000004">
    <property type="protein sequence ID" value="GMR48078.1"/>
    <property type="molecule type" value="Genomic_DNA"/>
</dbReference>
<dbReference type="Pfam" id="PF00076">
    <property type="entry name" value="RRM_1"/>
    <property type="match status" value="1"/>
</dbReference>
<proteinExistence type="predicted"/>
<feature type="domain" description="RRM" evidence="3">
    <location>
        <begin position="4"/>
        <end position="84"/>
    </location>
</feature>
<accession>A0AAN5CP61</accession>
<feature type="non-terminal residue" evidence="4">
    <location>
        <position position="1"/>
    </location>
</feature>
<dbReference type="GO" id="GO:0003723">
    <property type="term" value="F:RNA binding"/>
    <property type="evidence" value="ECO:0007669"/>
    <property type="project" value="UniProtKB-UniRule"/>
</dbReference>
<gene>
    <name evidence="4" type="ORF">PMAYCL1PPCAC_18273</name>
</gene>
<protein>
    <recommendedName>
        <fullName evidence="3">RRM domain-containing protein</fullName>
    </recommendedName>
</protein>
<keyword evidence="5" id="KW-1185">Reference proteome</keyword>
<dbReference type="InterPro" id="IPR035979">
    <property type="entry name" value="RBD_domain_sf"/>
</dbReference>
<organism evidence="4 5">
    <name type="scientific">Pristionchus mayeri</name>
    <dbReference type="NCBI Taxonomy" id="1317129"/>
    <lineage>
        <taxon>Eukaryota</taxon>
        <taxon>Metazoa</taxon>
        <taxon>Ecdysozoa</taxon>
        <taxon>Nematoda</taxon>
        <taxon>Chromadorea</taxon>
        <taxon>Rhabditida</taxon>
        <taxon>Rhabditina</taxon>
        <taxon>Diplogasteromorpha</taxon>
        <taxon>Diplogasteroidea</taxon>
        <taxon>Neodiplogasteridae</taxon>
        <taxon>Pristionchus</taxon>
    </lineage>
</organism>
<dbReference type="SUPFAM" id="SSF54928">
    <property type="entry name" value="RNA-binding domain, RBD"/>
    <property type="match status" value="1"/>
</dbReference>
<evidence type="ECO:0000313" key="5">
    <source>
        <dbReference type="Proteomes" id="UP001328107"/>
    </source>
</evidence>
<evidence type="ECO:0000313" key="4">
    <source>
        <dbReference type="EMBL" id="GMR48078.1"/>
    </source>
</evidence>
<dbReference type="PANTHER" id="PTHR21245">
    <property type="entry name" value="HETEROGENEOUS NUCLEAR RIBONUCLEOPROTEIN"/>
    <property type="match status" value="1"/>
</dbReference>
<comment type="caution">
    <text evidence="4">The sequence shown here is derived from an EMBL/GenBank/DDBJ whole genome shotgun (WGS) entry which is preliminary data.</text>
</comment>
<sequence length="341" mass="37465">VSQTRLFVGNIPKDVSPSSVKEQLSKVMRGKEKISVYPTGDAGEKNRGFAFIDFEDHSSAKRGMDAVAGMKIGGRSLTSDWAEKEPEVDESIMKTVKKLYARNIPPGTNSSQLIHWLDCDQITHCKIMGNYAFVHFHSRQAAQGVLMEKNGQSFKDHEIELTWAKPAGHKRCATSPIFLQSPLLPLTLNTNPSVTLPPFSTPLPFSNALLPLRHPSLLTPSIDILLDSSFLDRIASTFSPYSLFYYTPQSPVVLLSQRLSSKNLPNVIFQSTVTLYQNVRHFTTQAVLPTGKTLSSLPCLSPLDSISLAAQLSLLSLLEDGVILPSEVSFSIPSIPLTQSV</sequence>
<dbReference type="AlphaFoldDB" id="A0AAN5CP61"/>
<dbReference type="InterPro" id="IPR000504">
    <property type="entry name" value="RRM_dom"/>
</dbReference>
<reference evidence="5" key="1">
    <citation type="submission" date="2022-10" db="EMBL/GenBank/DDBJ databases">
        <title>Genome assembly of Pristionchus species.</title>
        <authorList>
            <person name="Yoshida K."/>
            <person name="Sommer R.J."/>
        </authorList>
    </citation>
    <scope>NUCLEOTIDE SEQUENCE [LARGE SCALE GENOMIC DNA]</scope>
    <source>
        <strain evidence="5">RS5460</strain>
    </source>
</reference>
<evidence type="ECO:0000256" key="1">
    <source>
        <dbReference type="ARBA" id="ARBA00022884"/>
    </source>
</evidence>
<feature type="domain" description="RRM" evidence="3">
    <location>
        <begin position="97"/>
        <end position="166"/>
    </location>
</feature>
<evidence type="ECO:0000259" key="3">
    <source>
        <dbReference type="PROSITE" id="PS50102"/>
    </source>
</evidence>
<dbReference type="SMART" id="SM00360">
    <property type="entry name" value="RRM"/>
    <property type="match status" value="2"/>
</dbReference>
<dbReference type="PROSITE" id="PS50102">
    <property type="entry name" value="RRM"/>
    <property type="match status" value="2"/>
</dbReference>
<dbReference type="Gene3D" id="3.30.70.330">
    <property type="match status" value="2"/>
</dbReference>
<evidence type="ECO:0000256" key="2">
    <source>
        <dbReference type="PROSITE-ProRule" id="PRU00176"/>
    </source>
</evidence>
<dbReference type="InterPro" id="IPR012677">
    <property type="entry name" value="Nucleotide-bd_a/b_plait_sf"/>
</dbReference>
<dbReference type="Proteomes" id="UP001328107">
    <property type="component" value="Unassembled WGS sequence"/>
</dbReference>
<keyword evidence="1 2" id="KW-0694">RNA-binding</keyword>